<accession>A0A0A9WRC3</accession>
<feature type="non-terminal residue" evidence="1">
    <location>
        <position position="1"/>
    </location>
</feature>
<dbReference type="AlphaFoldDB" id="A0A0A9WRC3"/>
<protein>
    <submittedName>
        <fullName evidence="1">K(+) efflux antiporter 2, chloroplastic</fullName>
    </submittedName>
</protein>
<reference evidence="1" key="1">
    <citation type="journal article" date="2014" name="PLoS ONE">
        <title>Transcriptome-Based Identification of ABC Transporters in the Western Tarnished Plant Bug Lygus hesperus.</title>
        <authorList>
            <person name="Hull J.J."/>
            <person name="Chaney K."/>
            <person name="Geib S.M."/>
            <person name="Fabrick J.A."/>
            <person name="Brent C.S."/>
            <person name="Walsh D."/>
            <person name="Lavine L.C."/>
        </authorList>
    </citation>
    <scope>NUCLEOTIDE SEQUENCE</scope>
</reference>
<dbReference type="EMBL" id="GBHO01033260">
    <property type="protein sequence ID" value="JAG10344.1"/>
    <property type="molecule type" value="Transcribed_RNA"/>
</dbReference>
<feature type="non-terminal residue" evidence="1">
    <location>
        <position position="126"/>
    </location>
</feature>
<organism evidence="1">
    <name type="scientific">Lygus hesperus</name>
    <name type="common">Western plant bug</name>
    <dbReference type="NCBI Taxonomy" id="30085"/>
    <lineage>
        <taxon>Eukaryota</taxon>
        <taxon>Metazoa</taxon>
        <taxon>Ecdysozoa</taxon>
        <taxon>Arthropoda</taxon>
        <taxon>Hexapoda</taxon>
        <taxon>Insecta</taxon>
        <taxon>Pterygota</taxon>
        <taxon>Neoptera</taxon>
        <taxon>Paraneoptera</taxon>
        <taxon>Hemiptera</taxon>
        <taxon>Heteroptera</taxon>
        <taxon>Panheteroptera</taxon>
        <taxon>Cimicomorpha</taxon>
        <taxon>Miridae</taxon>
        <taxon>Mirini</taxon>
        <taxon>Lygus</taxon>
    </lineage>
</organism>
<evidence type="ECO:0000313" key="1">
    <source>
        <dbReference type="EMBL" id="JAG10344.1"/>
    </source>
</evidence>
<gene>
    <name evidence="1" type="primary">KEA2</name>
    <name evidence="1" type="ORF">CM83_2370</name>
</gene>
<sequence>ITLQLIYIAKSSSNKVISTNETSLNTQSRSTITLSLQFNSTHYGHLLDSSRNNRGDTRHRSRYEHFVVRKMTTILTIQPNCDSILSLSAVSLDASQRTEHTEIDGDIPRVIEVIDSVKRELEEVIT</sequence>
<reference evidence="1" key="2">
    <citation type="submission" date="2014-07" db="EMBL/GenBank/DDBJ databases">
        <authorList>
            <person name="Hull J."/>
        </authorList>
    </citation>
    <scope>NUCLEOTIDE SEQUENCE</scope>
</reference>
<name>A0A0A9WRC3_LYGHE</name>
<proteinExistence type="predicted"/>